<dbReference type="InterPro" id="IPR000415">
    <property type="entry name" value="Nitroreductase-like"/>
</dbReference>
<protein>
    <submittedName>
        <fullName evidence="2">Nitroreductase family protein</fullName>
    </submittedName>
</protein>
<evidence type="ECO:0000259" key="1">
    <source>
        <dbReference type="Pfam" id="PF00881"/>
    </source>
</evidence>
<gene>
    <name evidence="2" type="ORF">N2K84_08095</name>
</gene>
<dbReference type="InterPro" id="IPR029479">
    <property type="entry name" value="Nitroreductase"/>
</dbReference>
<proteinExistence type="predicted"/>
<accession>A0AA41Y3D0</accession>
<evidence type="ECO:0000313" key="3">
    <source>
        <dbReference type="Proteomes" id="UP001163821"/>
    </source>
</evidence>
<dbReference type="Gene3D" id="3.40.109.10">
    <property type="entry name" value="NADH Oxidase"/>
    <property type="match status" value="1"/>
</dbReference>
<dbReference type="EMBL" id="JAPAAF010000008">
    <property type="protein sequence ID" value="MCW0482684.1"/>
    <property type="molecule type" value="Genomic_DNA"/>
</dbReference>
<dbReference type="GO" id="GO:0016491">
    <property type="term" value="F:oxidoreductase activity"/>
    <property type="evidence" value="ECO:0007669"/>
    <property type="project" value="InterPro"/>
</dbReference>
<name>A0AA41Y3D0_9BACT</name>
<organism evidence="2 3">
    <name type="scientific">Gaoshiqia sediminis</name>
    <dbReference type="NCBI Taxonomy" id="2986998"/>
    <lineage>
        <taxon>Bacteria</taxon>
        <taxon>Pseudomonadati</taxon>
        <taxon>Bacteroidota</taxon>
        <taxon>Bacteroidia</taxon>
        <taxon>Marinilabiliales</taxon>
        <taxon>Prolixibacteraceae</taxon>
        <taxon>Gaoshiqia</taxon>
    </lineage>
</organism>
<dbReference type="RefSeq" id="WP_282591289.1">
    <property type="nucleotide sequence ID" value="NZ_JAPAAF010000008.1"/>
</dbReference>
<sequence>MIELIRNRRSIRKFSPQAIEPEKITLLEEAVLRSPSSKNSNAWEFVFVDRPELISELAACKPHGSRFLEGAPLAVVVLADESKSDVWVEDCSIASILLQLTAQSLGLGSCWVQIRNRAHSDTLSAEAYVQELLGIPPNLRVLSIIAVGYAAQVRAGKPAAELQWDKISRNVFGKSGK</sequence>
<dbReference type="Proteomes" id="UP001163821">
    <property type="component" value="Unassembled WGS sequence"/>
</dbReference>
<dbReference type="PANTHER" id="PTHR23026:SF117">
    <property type="entry name" value="NITROREDUCTASE"/>
    <property type="match status" value="1"/>
</dbReference>
<feature type="domain" description="Nitroreductase" evidence="1">
    <location>
        <begin position="5"/>
        <end position="58"/>
    </location>
</feature>
<keyword evidence="3" id="KW-1185">Reference proteome</keyword>
<dbReference type="AlphaFoldDB" id="A0AA41Y3D0"/>
<dbReference type="InterPro" id="IPR050627">
    <property type="entry name" value="Nitroreductase/BluB"/>
</dbReference>
<reference evidence="2" key="1">
    <citation type="submission" date="2022-10" db="EMBL/GenBank/DDBJ databases">
        <title>Gaoshiqiia sediminis gen. nov., sp. nov., isolated from coastal sediment.</title>
        <authorList>
            <person name="Yu W.X."/>
            <person name="Mu D.S."/>
            <person name="Du J.Z."/>
            <person name="Liang Y.Q."/>
        </authorList>
    </citation>
    <scope>NUCLEOTIDE SEQUENCE</scope>
    <source>
        <strain evidence="2">A06</strain>
    </source>
</reference>
<dbReference type="CDD" id="cd02151">
    <property type="entry name" value="nitroreductase"/>
    <property type="match status" value="1"/>
</dbReference>
<feature type="domain" description="Nitroreductase" evidence="1">
    <location>
        <begin position="65"/>
        <end position="149"/>
    </location>
</feature>
<dbReference type="Pfam" id="PF00881">
    <property type="entry name" value="Nitroreductase"/>
    <property type="match status" value="2"/>
</dbReference>
<dbReference type="SUPFAM" id="SSF55469">
    <property type="entry name" value="FMN-dependent nitroreductase-like"/>
    <property type="match status" value="1"/>
</dbReference>
<dbReference type="PANTHER" id="PTHR23026">
    <property type="entry name" value="NADPH NITROREDUCTASE"/>
    <property type="match status" value="1"/>
</dbReference>
<comment type="caution">
    <text evidence="2">The sequence shown here is derived from an EMBL/GenBank/DDBJ whole genome shotgun (WGS) entry which is preliminary data.</text>
</comment>
<evidence type="ECO:0000313" key="2">
    <source>
        <dbReference type="EMBL" id="MCW0482684.1"/>
    </source>
</evidence>